<dbReference type="InterPro" id="IPR037272">
    <property type="entry name" value="SNS_sf"/>
</dbReference>
<keyword evidence="3 6" id="KW-0812">Transmembrane</keyword>
<accession>A0ABM0JJH4</accession>
<organism evidence="7 8">
    <name type="scientific">Aplysia californica</name>
    <name type="common">California sea hare</name>
    <dbReference type="NCBI Taxonomy" id="6500"/>
    <lineage>
        <taxon>Eukaryota</taxon>
        <taxon>Metazoa</taxon>
        <taxon>Spiralia</taxon>
        <taxon>Lophotrochozoa</taxon>
        <taxon>Mollusca</taxon>
        <taxon>Gastropoda</taxon>
        <taxon>Heterobranchia</taxon>
        <taxon>Euthyneura</taxon>
        <taxon>Tectipleura</taxon>
        <taxon>Aplysiida</taxon>
        <taxon>Aplysioidea</taxon>
        <taxon>Aplysiidae</taxon>
        <taxon>Aplysia</taxon>
    </lineage>
</organism>
<evidence type="ECO:0000313" key="8">
    <source>
        <dbReference type="RefSeq" id="XP_005095077.3"/>
    </source>
</evidence>
<evidence type="ECO:0000256" key="4">
    <source>
        <dbReference type="ARBA" id="ARBA00022989"/>
    </source>
</evidence>
<sequence length="356" mass="40511">MVKYRHKCLLFKIVAPLKLTHLMPMEYSKLADPKTWIEASIQVFYSLGPAWGGLITMASYNKFNNNCMRDAVLLSLLCEGTSVFAGFAIFTILGHMSKTLSVPIETFAKTGPGVAFVVYPEAISYLPLPQLWAVLFFVMLFTLGLDSQFVTIETVLTTLSDMWPRLMKRHEKLIKFGYLILLFLFSLPFASRGGVYLFQLVDWYFAAFTTVVIGIMECIVIAWIYGSDRFRSDVQLMIGSKPPYVFALLWGFWTPGVLLAVFVFTLLKYEAPTFEGYEYGPGEQMLGWAFATVSLLPIPAWAIYLLCKTPGRLSERLRITLTPSSEWEPNDPSLKDQYRMDTKHLRVCNTRCICCK</sequence>
<evidence type="ECO:0000313" key="7">
    <source>
        <dbReference type="Proteomes" id="UP000694888"/>
    </source>
</evidence>
<dbReference type="RefSeq" id="XP_005095077.3">
    <property type="nucleotide sequence ID" value="XM_005095020.3"/>
</dbReference>
<name>A0ABM0JJH4_APLCA</name>
<keyword evidence="7" id="KW-1185">Reference proteome</keyword>
<dbReference type="InterPro" id="IPR000175">
    <property type="entry name" value="Na/ntran_symport"/>
</dbReference>
<dbReference type="Pfam" id="PF00209">
    <property type="entry name" value="SNF"/>
    <property type="match status" value="1"/>
</dbReference>
<evidence type="ECO:0000256" key="3">
    <source>
        <dbReference type="ARBA" id="ARBA00022692"/>
    </source>
</evidence>
<keyword evidence="4 6" id="KW-1133">Transmembrane helix</keyword>
<feature type="transmembrane region" description="Helical" evidence="6">
    <location>
        <begin position="131"/>
        <end position="152"/>
    </location>
</feature>
<feature type="transmembrane region" description="Helical" evidence="6">
    <location>
        <begin position="245"/>
        <end position="267"/>
    </location>
</feature>
<dbReference type="Proteomes" id="UP000694888">
    <property type="component" value="Unplaced"/>
</dbReference>
<protein>
    <submittedName>
        <fullName evidence="8">Sodium- and chloride-dependent glycine transporter 2</fullName>
    </submittedName>
</protein>
<dbReference type="PRINTS" id="PR00176">
    <property type="entry name" value="NANEUSMPORT"/>
</dbReference>
<dbReference type="PROSITE" id="PS50267">
    <property type="entry name" value="NA_NEUROTRAN_SYMP_3"/>
    <property type="match status" value="1"/>
</dbReference>
<evidence type="ECO:0000256" key="6">
    <source>
        <dbReference type="SAM" id="Phobius"/>
    </source>
</evidence>
<feature type="transmembrane region" description="Helical" evidence="6">
    <location>
        <begin position="203"/>
        <end position="225"/>
    </location>
</feature>
<dbReference type="PANTHER" id="PTHR11616:SF241">
    <property type="entry name" value="SODIUM- AND CHLORIDE-DEPENDENT GLYCINE TRANSPORTER 2"/>
    <property type="match status" value="1"/>
</dbReference>
<feature type="transmembrane region" description="Helical" evidence="6">
    <location>
        <begin position="72"/>
        <end position="93"/>
    </location>
</feature>
<dbReference type="SUPFAM" id="SSF161070">
    <property type="entry name" value="SNF-like"/>
    <property type="match status" value="1"/>
</dbReference>
<gene>
    <name evidence="8" type="primary">LOC101857633</name>
</gene>
<evidence type="ECO:0000256" key="2">
    <source>
        <dbReference type="ARBA" id="ARBA00022448"/>
    </source>
</evidence>
<feature type="transmembrane region" description="Helical" evidence="6">
    <location>
        <begin position="287"/>
        <end position="307"/>
    </location>
</feature>
<comment type="subcellular location">
    <subcellularLocation>
        <location evidence="1">Membrane</location>
        <topology evidence="1">Multi-pass membrane protein</topology>
    </subcellularLocation>
</comment>
<feature type="transmembrane region" description="Helical" evidence="6">
    <location>
        <begin position="173"/>
        <end position="191"/>
    </location>
</feature>
<dbReference type="GeneID" id="101857633"/>
<evidence type="ECO:0000256" key="1">
    <source>
        <dbReference type="ARBA" id="ARBA00004141"/>
    </source>
</evidence>
<keyword evidence="2" id="KW-0813">Transport</keyword>
<dbReference type="PANTHER" id="PTHR11616">
    <property type="entry name" value="SODIUM/CHLORIDE DEPENDENT TRANSPORTER"/>
    <property type="match status" value="1"/>
</dbReference>
<proteinExistence type="predicted"/>
<reference evidence="8" key="1">
    <citation type="submission" date="2025-08" db="UniProtKB">
        <authorList>
            <consortium name="RefSeq"/>
        </authorList>
    </citation>
    <scope>IDENTIFICATION</scope>
</reference>
<keyword evidence="5 6" id="KW-0472">Membrane</keyword>
<evidence type="ECO:0000256" key="5">
    <source>
        <dbReference type="ARBA" id="ARBA00023136"/>
    </source>
</evidence>